<dbReference type="AlphaFoldDB" id="A0A5A8CLK3"/>
<feature type="region of interest" description="Disordered" evidence="10">
    <location>
        <begin position="71"/>
        <end position="150"/>
    </location>
</feature>
<protein>
    <recommendedName>
        <fullName evidence="3">Coiled-coil domain-containing protein 86</fullName>
    </recommendedName>
</protein>
<evidence type="ECO:0000313" key="11">
    <source>
        <dbReference type="EMBL" id="KAA0153588.1"/>
    </source>
</evidence>
<evidence type="ECO:0000256" key="9">
    <source>
        <dbReference type="ARBA" id="ARBA00093307"/>
    </source>
</evidence>
<keyword evidence="7" id="KW-0175">Coiled coil</keyword>
<comment type="subcellular location">
    <subcellularLocation>
        <location evidence="1">Chromosome</location>
    </subcellularLocation>
    <subcellularLocation>
        <location evidence="2">Nucleus</location>
        <location evidence="2">Nucleolus</location>
    </subcellularLocation>
</comment>
<evidence type="ECO:0000256" key="3">
    <source>
        <dbReference type="ARBA" id="ARBA00016738"/>
    </source>
</evidence>
<gene>
    <name evidence="11" type="ORF">FNF29_02976</name>
</gene>
<accession>A0A5A8CLK3</accession>
<keyword evidence="6" id="KW-0164">Citrullination</keyword>
<keyword evidence="4" id="KW-0158">Chromosome</keyword>
<evidence type="ECO:0000256" key="5">
    <source>
        <dbReference type="ARBA" id="ARBA00022553"/>
    </source>
</evidence>
<dbReference type="PANTHER" id="PTHR13557:SF1">
    <property type="entry name" value="COILED-COIL DOMAIN-CONTAINING PROTEIN 86"/>
    <property type="match status" value="1"/>
</dbReference>
<evidence type="ECO:0000256" key="1">
    <source>
        <dbReference type="ARBA" id="ARBA00004286"/>
    </source>
</evidence>
<evidence type="ECO:0000256" key="2">
    <source>
        <dbReference type="ARBA" id="ARBA00004604"/>
    </source>
</evidence>
<sequence length="233" mass="24354">MPAKRARSPEPASAPADERAAAPDAGMAKRVAGAAHASSTSGAPEVVRMVPDAAARAKALFLKTQRERAAAIAAAAPKAAASSASSGGAGSEAAATTAAAAAAAALATRASSAGGVKPWKRRQAARTSAATRPADNNAGNKAWRSKVAARTTRKYLQDLEREAKEEMRAKKAEERAKREAKALRKAENEMRSTTFQVLSNADKIKQMNKKQLRQVKKTVVNAKGSVELVSPWE</sequence>
<comment type="caution">
    <text evidence="11">The sequence shown here is derived from an EMBL/GenBank/DDBJ whole genome shotgun (WGS) entry which is preliminary data.</text>
</comment>
<dbReference type="GO" id="GO:0005730">
    <property type="term" value="C:nucleolus"/>
    <property type="evidence" value="ECO:0007669"/>
    <property type="project" value="UniProtKB-SubCell"/>
</dbReference>
<feature type="region of interest" description="Disordered" evidence="10">
    <location>
        <begin position="1"/>
        <end position="46"/>
    </location>
</feature>
<name>A0A5A8CLK3_CAFRO</name>
<evidence type="ECO:0000256" key="6">
    <source>
        <dbReference type="ARBA" id="ARBA00022934"/>
    </source>
</evidence>
<dbReference type="InterPro" id="IPR026570">
    <property type="entry name" value="CCDC86"/>
</dbReference>
<evidence type="ECO:0000256" key="4">
    <source>
        <dbReference type="ARBA" id="ARBA00022454"/>
    </source>
</evidence>
<comment type="function">
    <text evidence="9">Required for proper chromosome segregation during mitosis and error-free mitotic progression.</text>
</comment>
<evidence type="ECO:0000256" key="8">
    <source>
        <dbReference type="ARBA" id="ARBA00023242"/>
    </source>
</evidence>
<organism evidence="11 12">
    <name type="scientific">Cafeteria roenbergensis</name>
    <name type="common">Marine flagellate</name>
    <dbReference type="NCBI Taxonomy" id="33653"/>
    <lineage>
        <taxon>Eukaryota</taxon>
        <taxon>Sar</taxon>
        <taxon>Stramenopiles</taxon>
        <taxon>Bigyra</taxon>
        <taxon>Opalozoa</taxon>
        <taxon>Bicosoecida</taxon>
        <taxon>Cafeteriaceae</taxon>
        <taxon>Cafeteria</taxon>
    </lineage>
</organism>
<dbReference type="EMBL" id="VLTN01000015">
    <property type="protein sequence ID" value="KAA0153588.1"/>
    <property type="molecule type" value="Genomic_DNA"/>
</dbReference>
<dbReference type="Proteomes" id="UP000323011">
    <property type="component" value="Unassembled WGS sequence"/>
</dbReference>
<keyword evidence="12" id="KW-1185">Reference proteome</keyword>
<keyword evidence="8" id="KW-0539">Nucleus</keyword>
<reference evidence="11 12" key="1">
    <citation type="submission" date="2019-07" db="EMBL/GenBank/DDBJ databases">
        <title>Genomes of Cafeteria roenbergensis.</title>
        <authorList>
            <person name="Fischer M.G."/>
            <person name="Hackl T."/>
            <person name="Roman M."/>
        </authorList>
    </citation>
    <scope>NUCLEOTIDE SEQUENCE [LARGE SCALE GENOMIC DNA]</scope>
    <source>
        <strain evidence="11 12">BVI</strain>
    </source>
</reference>
<feature type="region of interest" description="Disordered" evidence="10">
    <location>
        <begin position="166"/>
        <end position="190"/>
    </location>
</feature>
<evidence type="ECO:0000256" key="7">
    <source>
        <dbReference type="ARBA" id="ARBA00023054"/>
    </source>
</evidence>
<feature type="compositionally biased region" description="Low complexity" evidence="10">
    <location>
        <begin position="125"/>
        <end position="134"/>
    </location>
</feature>
<evidence type="ECO:0000313" key="12">
    <source>
        <dbReference type="Proteomes" id="UP000323011"/>
    </source>
</evidence>
<dbReference type="GO" id="GO:0005694">
    <property type="term" value="C:chromosome"/>
    <property type="evidence" value="ECO:0007669"/>
    <property type="project" value="UniProtKB-SubCell"/>
</dbReference>
<keyword evidence="5" id="KW-0597">Phosphoprotein</keyword>
<feature type="compositionally biased region" description="Low complexity" evidence="10">
    <location>
        <begin position="32"/>
        <end position="43"/>
    </location>
</feature>
<feature type="compositionally biased region" description="Low complexity" evidence="10">
    <location>
        <begin position="71"/>
        <end position="115"/>
    </location>
</feature>
<dbReference type="PANTHER" id="PTHR13557">
    <property type="entry name" value="COILED-COIL DOMAIN-CONTAINING PROTEIN 86"/>
    <property type="match status" value="1"/>
</dbReference>
<evidence type="ECO:0000256" key="10">
    <source>
        <dbReference type="SAM" id="MobiDB-lite"/>
    </source>
</evidence>
<proteinExistence type="predicted"/>